<dbReference type="OrthoDB" id="1095810at2759"/>
<proteinExistence type="predicted"/>
<dbReference type="AlphaFoldDB" id="A0A8J4R1D2"/>
<protein>
    <submittedName>
        <fullName evidence="1">Uncharacterized protein</fullName>
    </submittedName>
</protein>
<gene>
    <name evidence="1" type="ORF">CMV_020347</name>
</gene>
<evidence type="ECO:0000313" key="2">
    <source>
        <dbReference type="Proteomes" id="UP000737018"/>
    </source>
</evidence>
<dbReference type="Proteomes" id="UP000737018">
    <property type="component" value="Unassembled WGS sequence"/>
</dbReference>
<reference evidence="1" key="1">
    <citation type="submission" date="2020-03" db="EMBL/GenBank/DDBJ databases">
        <title>Castanea mollissima Vanexum genome sequencing.</title>
        <authorList>
            <person name="Staton M."/>
        </authorList>
    </citation>
    <scope>NUCLEOTIDE SEQUENCE</scope>
    <source>
        <tissue evidence="1">Leaf</tissue>
    </source>
</reference>
<sequence>MGRNIVSQEYPNDPGKHSRLWRYEDIDKVLRKNKGTEAIQAMSRIEQLWIGIKKFDKLKFIDLTASLFLIITPDFTELNGIFRLVCLAF</sequence>
<keyword evidence="2" id="KW-1185">Reference proteome</keyword>
<evidence type="ECO:0000313" key="1">
    <source>
        <dbReference type="EMBL" id="KAF3954286.1"/>
    </source>
</evidence>
<organism evidence="1 2">
    <name type="scientific">Castanea mollissima</name>
    <name type="common">Chinese chestnut</name>
    <dbReference type="NCBI Taxonomy" id="60419"/>
    <lineage>
        <taxon>Eukaryota</taxon>
        <taxon>Viridiplantae</taxon>
        <taxon>Streptophyta</taxon>
        <taxon>Embryophyta</taxon>
        <taxon>Tracheophyta</taxon>
        <taxon>Spermatophyta</taxon>
        <taxon>Magnoliopsida</taxon>
        <taxon>eudicotyledons</taxon>
        <taxon>Gunneridae</taxon>
        <taxon>Pentapetalae</taxon>
        <taxon>rosids</taxon>
        <taxon>fabids</taxon>
        <taxon>Fagales</taxon>
        <taxon>Fagaceae</taxon>
        <taxon>Castanea</taxon>
    </lineage>
</organism>
<accession>A0A8J4R1D2</accession>
<comment type="caution">
    <text evidence="1">The sequence shown here is derived from an EMBL/GenBank/DDBJ whole genome shotgun (WGS) entry which is preliminary data.</text>
</comment>
<name>A0A8J4R1D2_9ROSI</name>
<dbReference type="EMBL" id="JRKL02003757">
    <property type="protein sequence ID" value="KAF3954286.1"/>
    <property type="molecule type" value="Genomic_DNA"/>
</dbReference>